<dbReference type="PANTHER" id="PTHR22898">
    <property type="entry name" value="UNCHARACTERIZED GLYCOSOL TRANSFERASE-RELATED"/>
    <property type="match status" value="1"/>
</dbReference>
<protein>
    <recommendedName>
        <fullName evidence="5">L-Fucosyltransferase</fullName>
    </recommendedName>
</protein>
<evidence type="ECO:0000313" key="3">
    <source>
        <dbReference type="EMBL" id="EFP03493.1"/>
    </source>
</evidence>
<evidence type="ECO:0000256" key="1">
    <source>
        <dbReference type="ARBA" id="ARBA00022676"/>
    </source>
</evidence>
<dbReference type="EMBL" id="DS268449">
    <property type="protein sequence ID" value="EFP03493.1"/>
    <property type="molecule type" value="Genomic_DNA"/>
</dbReference>
<dbReference type="eggNOG" id="ENOG502SVMQ">
    <property type="taxonomic scope" value="Eukaryota"/>
</dbReference>
<dbReference type="InterPro" id="IPR052501">
    <property type="entry name" value="Alpha-1-2_FucT"/>
</dbReference>
<reference evidence="3" key="1">
    <citation type="submission" date="2007-07" db="EMBL/GenBank/DDBJ databases">
        <title>PCAP assembly of the Caenorhabditis remanei genome.</title>
        <authorList>
            <consortium name="The Caenorhabditis remanei Sequencing Consortium"/>
            <person name="Wilson R.K."/>
        </authorList>
    </citation>
    <scope>NUCLEOTIDE SEQUENCE [LARGE SCALE GENOMIC DNA]</scope>
    <source>
        <strain evidence="3">PB4641</strain>
    </source>
</reference>
<dbReference type="InParanoid" id="E3MJ13"/>
<dbReference type="Pfam" id="PF01531">
    <property type="entry name" value="Glyco_transf_11"/>
    <property type="match status" value="1"/>
</dbReference>
<dbReference type="PANTHER" id="PTHR22898:SF3">
    <property type="entry name" value="ALPHA-1,2-FUCOSYLTRANSFERASE-RELATED"/>
    <property type="match status" value="1"/>
</dbReference>
<keyword evidence="1" id="KW-0328">Glycosyltransferase</keyword>
<dbReference type="CDD" id="cd11301">
    <property type="entry name" value="Fut1_Fut2_like"/>
    <property type="match status" value="1"/>
</dbReference>
<accession>E3MJ13</accession>
<dbReference type="GO" id="GO:0005975">
    <property type="term" value="P:carbohydrate metabolic process"/>
    <property type="evidence" value="ECO:0007669"/>
    <property type="project" value="InterPro"/>
</dbReference>
<gene>
    <name evidence="3" type="ORF">CRE_09533</name>
</gene>
<organism evidence="4">
    <name type="scientific">Caenorhabditis remanei</name>
    <name type="common">Caenorhabditis vulgaris</name>
    <dbReference type="NCBI Taxonomy" id="31234"/>
    <lineage>
        <taxon>Eukaryota</taxon>
        <taxon>Metazoa</taxon>
        <taxon>Ecdysozoa</taxon>
        <taxon>Nematoda</taxon>
        <taxon>Chromadorea</taxon>
        <taxon>Rhabditida</taxon>
        <taxon>Rhabditina</taxon>
        <taxon>Rhabditomorpha</taxon>
        <taxon>Rhabditoidea</taxon>
        <taxon>Rhabditidae</taxon>
        <taxon>Peloderinae</taxon>
        <taxon>Caenorhabditis</taxon>
    </lineage>
</organism>
<dbReference type="OMA" id="MDITHEN"/>
<dbReference type="GO" id="GO:0008107">
    <property type="term" value="F:galactoside 2-alpha-L-fucosyltransferase activity"/>
    <property type="evidence" value="ECO:0007669"/>
    <property type="project" value="InterPro"/>
</dbReference>
<dbReference type="HOGENOM" id="CLU_038305_0_0_1"/>
<dbReference type="Proteomes" id="UP000008281">
    <property type="component" value="Unassembled WGS sequence"/>
</dbReference>
<sequence length="329" mass="38533">MKVPYPPAKISFHTTKKYLSSNLAAGHHLGNNIFELAALYGLSKRLKRIPLFFIETDYHLRMKGYVENVMPGLMAQFLVVNGSVPGKIRKTKFHQKCCTFDNPKRLEKIEDEYLHLSGELYQSWKYFHDMRVTLRDFLAFPDFGKFENLPESDENTHITCVHTRRSDFIEKGFYSSDPIFIRNAMTYLNEKSANDKTKSRKFVIFGDDQQFMKSIFNDNLQKSQTDYIVSENQPSDDLIYSKFNCDRVLISAPRSTFGFWMGYLSKGNAVYHMDITHENKEFYVRSHVDPPRHNDIFQRSHSFNSNDFFPLPWITLDFASAENKTVVER</sequence>
<dbReference type="InterPro" id="IPR002516">
    <property type="entry name" value="Glyco_trans_11"/>
</dbReference>
<evidence type="ECO:0000256" key="2">
    <source>
        <dbReference type="ARBA" id="ARBA00022679"/>
    </source>
</evidence>
<keyword evidence="4" id="KW-1185">Reference proteome</keyword>
<proteinExistence type="predicted"/>
<evidence type="ECO:0000313" key="4">
    <source>
        <dbReference type="Proteomes" id="UP000008281"/>
    </source>
</evidence>
<name>E3MJ13_CAERE</name>
<dbReference type="AlphaFoldDB" id="E3MJ13"/>
<dbReference type="GO" id="GO:0016020">
    <property type="term" value="C:membrane"/>
    <property type="evidence" value="ECO:0007669"/>
    <property type="project" value="InterPro"/>
</dbReference>
<keyword evidence="2" id="KW-0808">Transferase</keyword>
<dbReference type="OrthoDB" id="5815225at2759"/>
<evidence type="ECO:0008006" key="5">
    <source>
        <dbReference type="Google" id="ProtNLM"/>
    </source>
</evidence>